<dbReference type="PROSITE" id="PS50112">
    <property type="entry name" value="PAS"/>
    <property type="match status" value="1"/>
</dbReference>
<protein>
    <submittedName>
        <fullName evidence="11">Fis family transcriptional regulator</fullName>
    </submittedName>
</protein>
<dbReference type="KEGG" id="seds:AAY24_11990"/>
<keyword evidence="1" id="KW-0547">Nucleotide-binding</keyword>
<dbReference type="NCBIfam" id="TIGR00229">
    <property type="entry name" value="sensory_box"/>
    <property type="match status" value="1"/>
</dbReference>
<evidence type="ECO:0000256" key="5">
    <source>
        <dbReference type="ARBA" id="ARBA00023159"/>
    </source>
</evidence>
<dbReference type="SUPFAM" id="SSF52540">
    <property type="entry name" value="P-loop containing nucleoside triphosphate hydrolases"/>
    <property type="match status" value="1"/>
</dbReference>
<proteinExistence type="predicted"/>
<organism evidence="11 12">
    <name type="scientific">Sedimenticola thiotaurini</name>
    <dbReference type="NCBI Taxonomy" id="1543721"/>
    <lineage>
        <taxon>Bacteria</taxon>
        <taxon>Pseudomonadati</taxon>
        <taxon>Pseudomonadota</taxon>
        <taxon>Gammaproteobacteria</taxon>
        <taxon>Chromatiales</taxon>
        <taxon>Sedimenticolaceae</taxon>
        <taxon>Sedimenticola</taxon>
    </lineage>
</organism>
<dbReference type="SMART" id="SM00091">
    <property type="entry name" value="PAS"/>
    <property type="match status" value="1"/>
</dbReference>
<dbReference type="GO" id="GO:0043565">
    <property type="term" value="F:sequence-specific DNA binding"/>
    <property type="evidence" value="ECO:0007669"/>
    <property type="project" value="InterPro"/>
</dbReference>
<dbReference type="PANTHER" id="PTHR32071">
    <property type="entry name" value="TRANSCRIPTIONAL REGULATORY PROTEIN"/>
    <property type="match status" value="1"/>
</dbReference>
<dbReference type="CDD" id="cd00130">
    <property type="entry name" value="PAS"/>
    <property type="match status" value="1"/>
</dbReference>
<dbReference type="FunFam" id="3.40.50.300:FF:000006">
    <property type="entry name" value="DNA-binding transcriptional regulator NtrC"/>
    <property type="match status" value="1"/>
</dbReference>
<reference evidence="11 12" key="1">
    <citation type="journal article" date="2015" name="Genome Announc.">
        <title>Complete Genome Sequence of Sedimenticola thiotaurini Strain SIP-G1, a Polyphosphate- and Polyhydroxyalkanoate-Accumulating Sulfur-Oxidizing Gammaproteobacterium Isolated from Salt Marsh Sediments.</title>
        <authorList>
            <person name="Flood B.E."/>
            <person name="Jones D.S."/>
            <person name="Bailey J.V."/>
        </authorList>
    </citation>
    <scope>NUCLEOTIDE SEQUENCE [LARGE SCALE GENOMIC DNA]</scope>
    <source>
        <strain evidence="11 12">SIP-G1</strain>
    </source>
</reference>
<dbReference type="InterPro" id="IPR025943">
    <property type="entry name" value="Sigma_54_int_dom_ATP-bd_2"/>
</dbReference>
<dbReference type="PROSITE" id="PS50045">
    <property type="entry name" value="SIGMA54_INTERACT_4"/>
    <property type="match status" value="1"/>
</dbReference>
<evidence type="ECO:0000259" key="8">
    <source>
        <dbReference type="PROSITE" id="PS50045"/>
    </source>
</evidence>
<evidence type="ECO:0000259" key="9">
    <source>
        <dbReference type="PROSITE" id="PS50112"/>
    </source>
</evidence>
<evidence type="ECO:0000256" key="7">
    <source>
        <dbReference type="SAM" id="Coils"/>
    </source>
</evidence>
<keyword evidence="5" id="KW-0010">Activator</keyword>
<evidence type="ECO:0000313" key="11">
    <source>
        <dbReference type="EMBL" id="AKH22244.1"/>
    </source>
</evidence>
<dbReference type="SUPFAM" id="SSF46689">
    <property type="entry name" value="Homeodomain-like"/>
    <property type="match status" value="1"/>
</dbReference>
<dbReference type="CDD" id="cd00009">
    <property type="entry name" value="AAA"/>
    <property type="match status" value="1"/>
</dbReference>
<dbReference type="InterPro" id="IPR025662">
    <property type="entry name" value="Sigma_54_int_dom_ATP-bd_1"/>
</dbReference>
<dbReference type="PROSITE" id="PS00675">
    <property type="entry name" value="SIGMA54_INTERACT_1"/>
    <property type="match status" value="1"/>
</dbReference>
<name>A0A0F7K3Z2_9GAMM</name>
<dbReference type="PANTHER" id="PTHR32071:SF117">
    <property type="entry name" value="PTS-DEPENDENT DIHYDROXYACETONE KINASE OPERON REGULATORY PROTEIN-RELATED"/>
    <property type="match status" value="1"/>
</dbReference>
<evidence type="ECO:0000313" key="12">
    <source>
        <dbReference type="Proteomes" id="UP000034410"/>
    </source>
</evidence>
<keyword evidence="7" id="KW-0175">Coiled coil</keyword>
<dbReference type="InterPro" id="IPR000014">
    <property type="entry name" value="PAS"/>
</dbReference>
<dbReference type="InterPro" id="IPR058031">
    <property type="entry name" value="AAA_lid_NorR"/>
</dbReference>
<evidence type="ECO:0000256" key="1">
    <source>
        <dbReference type="ARBA" id="ARBA00022741"/>
    </source>
</evidence>
<dbReference type="Proteomes" id="UP000034410">
    <property type="component" value="Chromosome"/>
</dbReference>
<sequence>MQRHIESILDAAGEGIYGLDLEGRATFVNPAAIEMTGWSAGETIGHNIHYKHHHSHADGTPYPHTECPIYAAINDGEVHEVDDECFWRKDGSSFPVDYTSTPIYDGDRLSGAVVVFKDISERKKAEQQLLEAFREVEHLKEQLQEYNAYLQEEIREEHNFGQIIGNSDALKQVMQLVRHVSRTDATVLITGESGTGKELIARSIHDQSKRNQQALIKVNCGAIAEGLVESELFGHEKGAFTHAQSTRKGRFELAHNGTLFLDEIGELPPNAQVKLLRILQDQEVMRVGGTSPVTVNVRIIAATNRNLPQMVEKGQFREDLFYRLNLFPIEMPALRERPEDITILARHFLAQAGRKFGKNMQRIDPESLIKLTHHSWPGNIRELQNMIERGVIMADGPELNLSDFMPTPMTTVAGKIPTLADMERRHIQQALAFTSGVIAGSRGAASLLDIHPNTLRSRMKKLGIEPHETIFRD</sequence>
<dbReference type="GO" id="GO:0005524">
    <property type="term" value="F:ATP binding"/>
    <property type="evidence" value="ECO:0007669"/>
    <property type="project" value="UniProtKB-KW"/>
</dbReference>
<dbReference type="InterPro" id="IPR027417">
    <property type="entry name" value="P-loop_NTPase"/>
</dbReference>
<accession>A0A0F7K3Z2</accession>
<feature type="domain" description="PAS" evidence="9">
    <location>
        <begin position="1"/>
        <end position="47"/>
    </location>
</feature>
<dbReference type="EMBL" id="CP011412">
    <property type="protein sequence ID" value="AKH22244.1"/>
    <property type="molecule type" value="Genomic_DNA"/>
</dbReference>
<dbReference type="PROSITE" id="PS00688">
    <property type="entry name" value="SIGMA54_INTERACT_3"/>
    <property type="match status" value="1"/>
</dbReference>
<dbReference type="Gene3D" id="3.40.50.300">
    <property type="entry name" value="P-loop containing nucleotide triphosphate hydrolases"/>
    <property type="match status" value="1"/>
</dbReference>
<dbReference type="Gene3D" id="1.10.8.60">
    <property type="match status" value="1"/>
</dbReference>
<dbReference type="InterPro" id="IPR009057">
    <property type="entry name" value="Homeodomain-like_sf"/>
</dbReference>
<dbReference type="InterPro" id="IPR002197">
    <property type="entry name" value="HTH_Fis"/>
</dbReference>
<dbReference type="Pfam" id="PF02954">
    <property type="entry name" value="HTH_8"/>
    <property type="match status" value="1"/>
</dbReference>
<dbReference type="InterPro" id="IPR035965">
    <property type="entry name" value="PAS-like_dom_sf"/>
</dbReference>
<dbReference type="PATRIC" id="fig|1543721.4.peg.2481"/>
<gene>
    <name evidence="11" type="ORF">AAY24_11990</name>
</gene>
<keyword evidence="6" id="KW-0804">Transcription</keyword>
<dbReference type="InterPro" id="IPR002078">
    <property type="entry name" value="Sigma_54_int"/>
</dbReference>
<keyword evidence="4" id="KW-0238">DNA-binding</keyword>
<feature type="domain" description="PAC" evidence="10">
    <location>
        <begin position="74"/>
        <end position="131"/>
    </location>
</feature>
<feature type="domain" description="Sigma-54 factor interaction" evidence="8">
    <location>
        <begin position="163"/>
        <end position="392"/>
    </location>
</feature>
<feature type="coiled-coil region" evidence="7">
    <location>
        <begin position="122"/>
        <end position="156"/>
    </location>
</feature>
<dbReference type="SMART" id="SM00382">
    <property type="entry name" value="AAA"/>
    <property type="match status" value="1"/>
</dbReference>
<dbReference type="PROSITE" id="PS00676">
    <property type="entry name" value="SIGMA54_INTERACT_2"/>
    <property type="match status" value="1"/>
</dbReference>
<keyword evidence="2" id="KW-0067">ATP-binding</keyword>
<dbReference type="AlphaFoldDB" id="A0A0F7K3Z2"/>
<keyword evidence="12" id="KW-1185">Reference proteome</keyword>
<dbReference type="FunFam" id="1.10.8.60:FF:000014">
    <property type="entry name" value="DNA-binding transcriptional regulator NtrC"/>
    <property type="match status" value="1"/>
</dbReference>
<keyword evidence="3" id="KW-0805">Transcription regulation</keyword>
<dbReference type="Pfam" id="PF25601">
    <property type="entry name" value="AAA_lid_14"/>
    <property type="match status" value="1"/>
</dbReference>
<evidence type="ECO:0000256" key="3">
    <source>
        <dbReference type="ARBA" id="ARBA00023015"/>
    </source>
</evidence>
<evidence type="ECO:0000256" key="2">
    <source>
        <dbReference type="ARBA" id="ARBA00022840"/>
    </source>
</evidence>
<dbReference type="SUPFAM" id="SSF55785">
    <property type="entry name" value="PYP-like sensor domain (PAS domain)"/>
    <property type="match status" value="1"/>
</dbReference>
<dbReference type="GO" id="GO:0006355">
    <property type="term" value="P:regulation of DNA-templated transcription"/>
    <property type="evidence" value="ECO:0007669"/>
    <property type="project" value="InterPro"/>
</dbReference>
<dbReference type="InterPro" id="IPR000700">
    <property type="entry name" value="PAS-assoc_C"/>
</dbReference>
<dbReference type="InterPro" id="IPR025944">
    <property type="entry name" value="Sigma_54_int_dom_CS"/>
</dbReference>
<evidence type="ECO:0000259" key="10">
    <source>
        <dbReference type="PROSITE" id="PS50113"/>
    </source>
</evidence>
<dbReference type="Pfam" id="PF00989">
    <property type="entry name" value="PAS"/>
    <property type="match status" value="1"/>
</dbReference>
<dbReference type="PROSITE" id="PS50113">
    <property type="entry name" value="PAC"/>
    <property type="match status" value="1"/>
</dbReference>
<evidence type="ECO:0000256" key="4">
    <source>
        <dbReference type="ARBA" id="ARBA00023125"/>
    </source>
</evidence>
<evidence type="ECO:0000256" key="6">
    <source>
        <dbReference type="ARBA" id="ARBA00023163"/>
    </source>
</evidence>
<dbReference type="InterPro" id="IPR013767">
    <property type="entry name" value="PAS_fold"/>
</dbReference>
<dbReference type="Pfam" id="PF00158">
    <property type="entry name" value="Sigma54_activat"/>
    <property type="match status" value="1"/>
</dbReference>
<dbReference type="Gene3D" id="3.30.450.20">
    <property type="entry name" value="PAS domain"/>
    <property type="match status" value="1"/>
</dbReference>
<dbReference type="InterPro" id="IPR003593">
    <property type="entry name" value="AAA+_ATPase"/>
</dbReference>
<dbReference type="Gene3D" id="1.10.10.60">
    <property type="entry name" value="Homeodomain-like"/>
    <property type="match status" value="1"/>
</dbReference>